<dbReference type="GO" id="GO:0042981">
    <property type="term" value="P:regulation of apoptotic process"/>
    <property type="evidence" value="ECO:0007669"/>
    <property type="project" value="InterPro"/>
</dbReference>
<evidence type="ECO:0000256" key="5">
    <source>
        <dbReference type="ARBA" id="ARBA00023198"/>
    </source>
</evidence>
<proteinExistence type="predicted"/>
<dbReference type="GO" id="GO:0006954">
    <property type="term" value="P:inflammatory response"/>
    <property type="evidence" value="ECO:0007669"/>
    <property type="project" value="UniProtKB-KW"/>
</dbReference>
<dbReference type="Pfam" id="PF00619">
    <property type="entry name" value="CARD"/>
    <property type="match status" value="1"/>
</dbReference>
<dbReference type="SUPFAM" id="SSF47986">
    <property type="entry name" value="DEATH domain"/>
    <property type="match status" value="2"/>
</dbReference>
<evidence type="ECO:0000259" key="7">
    <source>
        <dbReference type="PROSITE" id="PS50824"/>
    </source>
</evidence>
<evidence type="ECO:0000256" key="2">
    <source>
        <dbReference type="ARBA" id="ARBA00022490"/>
    </source>
</evidence>
<organism evidence="8 9">
    <name type="scientific">Oryzias latipes</name>
    <name type="common">Japanese rice fish</name>
    <name type="synonym">Japanese killifish</name>
    <dbReference type="NCBI Taxonomy" id="8090"/>
    <lineage>
        <taxon>Eukaryota</taxon>
        <taxon>Metazoa</taxon>
        <taxon>Chordata</taxon>
        <taxon>Craniata</taxon>
        <taxon>Vertebrata</taxon>
        <taxon>Euteleostomi</taxon>
        <taxon>Actinopterygii</taxon>
        <taxon>Neopterygii</taxon>
        <taxon>Teleostei</taxon>
        <taxon>Neoteleostei</taxon>
        <taxon>Acanthomorphata</taxon>
        <taxon>Ovalentaria</taxon>
        <taxon>Atherinomorphae</taxon>
        <taxon>Beloniformes</taxon>
        <taxon>Adrianichthyidae</taxon>
        <taxon>Oryziinae</taxon>
        <taxon>Oryzias</taxon>
    </lineage>
</organism>
<sequence>MAPPPVALWFLSSDEFQDFISELLDREGELRVYKNQVEGKGVIEVTNVMVNVFSERNVLRVAVEVLQEANLGGFADQLGKSPITNCSELFNKRFSCNNNFSHISSEKHFVERFSRELIQEVTFMEALFKALLNKGVITPERDGNIKALPTRRKKLSALLCDDLQDEDKKNIFLSVLKEQHPDLVSRLERS</sequence>
<dbReference type="Proteomes" id="UP000265180">
    <property type="component" value="Chromosome 16"/>
</dbReference>
<keyword evidence="5" id="KW-0395">Inflammatory response</keyword>
<evidence type="ECO:0000313" key="8">
    <source>
        <dbReference type="Ensembl" id="ENSORLP00020027723.1"/>
    </source>
</evidence>
<dbReference type="PANTHER" id="PTHR46985">
    <property type="entry name" value="NACHT, LRR AND PYD DOMAINS-CONTAINING PROTEIN 1"/>
    <property type="match status" value="1"/>
</dbReference>
<dbReference type="GO" id="GO:0045087">
    <property type="term" value="P:innate immune response"/>
    <property type="evidence" value="ECO:0007669"/>
    <property type="project" value="UniProtKB-KW"/>
</dbReference>
<dbReference type="AlphaFoldDB" id="A0A3P9M452"/>
<dbReference type="PROSITE" id="PS50824">
    <property type="entry name" value="DAPIN"/>
    <property type="match status" value="1"/>
</dbReference>
<dbReference type="GO" id="GO:0005829">
    <property type="term" value="C:cytosol"/>
    <property type="evidence" value="ECO:0007669"/>
    <property type="project" value="UniProtKB-SubCell"/>
</dbReference>
<dbReference type="PROSITE" id="PS50209">
    <property type="entry name" value="CARD"/>
    <property type="match status" value="1"/>
</dbReference>
<dbReference type="Ensembl" id="ENSORLT00020031113.1">
    <property type="protein sequence ID" value="ENSORLP00020027723.1"/>
    <property type="gene ID" value="ENSORLG00020010819.1"/>
</dbReference>
<evidence type="ECO:0000313" key="9">
    <source>
        <dbReference type="Proteomes" id="UP000265180"/>
    </source>
</evidence>
<reference evidence="8 9" key="2">
    <citation type="submission" date="2017-04" db="EMBL/GenBank/DDBJ databases">
        <title>CpG methylation of centromeres and impact of large insertions on vertebrate speciation.</title>
        <authorList>
            <person name="Ichikawa K."/>
            <person name="Yoshimura J."/>
            <person name="Morishita S."/>
        </authorList>
    </citation>
    <scope>NUCLEOTIDE SEQUENCE</scope>
    <source>
        <strain evidence="8 9">HNI</strain>
    </source>
</reference>
<name>A0A3P9M452_ORYLA</name>
<keyword evidence="3" id="KW-0399">Innate immunity</keyword>
<dbReference type="PANTHER" id="PTHR46985:SF2">
    <property type="entry name" value="APOPTOSIS-ASSOCIATED SPECK-LIKE PROTEIN CONTAINING A CARD"/>
    <property type="match status" value="1"/>
</dbReference>
<evidence type="ECO:0000259" key="6">
    <source>
        <dbReference type="PROSITE" id="PS50209"/>
    </source>
</evidence>
<dbReference type="Gene3D" id="1.10.533.10">
    <property type="entry name" value="Death Domain, Fas"/>
    <property type="match status" value="2"/>
</dbReference>
<accession>A0A3P9M452</accession>
<reference key="1">
    <citation type="journal article" date="2007" name="Nature">
        <title>The medaka draft genome and insights into vertebrate genome evolution.</title>
        <authorList>
            <person name="Kasahara M."/>
            <person name="Naruse K."/>
            <person name="Sasaki S."/>
            <person name="Nakatani Y."/>
            <person name="Qu W."/>
            <person name="Ahsan B."/>
            <person name="Yamada T."/>
            <person name="Nagayasu Y."/>
            <person name="Doi K."/>
            <person name="Kasai Y."/>
            <person name="Jindo T."/>
            <person name="Kobayashi D."/>
            <person name="Shimada A."/>
            <person name="Toyoda A."/>
            <person name="Kuroki Y."/>
            <person name="Fujiyama A."/>
            <person name="Sasaki T."/>
            <person name="Shimizu A."/>
            <person name="Asakawa S."/>
            <person name="Shimizu N."/>
            <person name="Hashimoto S."/>
            <person name="Yang J."/>
            <person name="Lee Y."/>
            <person name="Matsushima K."/>
            <person name="Sugano S."/>
            <person name="Sakaizumi M."/>
            <person name="Narita T."/>
            <person name="Ohishi K."/>
            <person name="Haga S."/>
            <person name="Ohta F."/>
            <person name="Nomoto H."/>
            <person name="Nogata K."/>
            <person name="Morishita T."/>
            <person name="Endo T."/>
            <person name="Shin-I T."/>
            <person name="Takeda H."/>
            <person name="Morishita S."/>
            <person name="Kohara Y."/>
        </authorList>
    </citation>
    <scope>NUCLEOTIDE SEQUENCE [LARGE SCALE GENOMIC DNA]</scope>
    <source>
        <strain>Hd-rR</strain>
    </source>
</reference>
<protein>
    <recommendedName>
        <fullName evidence="10">CARD domain-containing protein</fullName>
    </recommendedName>
</protein>
<keyword evidence="4" id="KW-0391">Immunity</keyword>
<feature type="domain" description="Pyrin" evidence="7">
    <location>
        <begin position="7"/>
        <end position="84"/>
    </location>
</feature>
<evidence type="ECO:0008006" key="10">
    <source>
        <dbReference type="Google" id="ProtNLM"/>
    </source>
</evidence>
<feature type="domain" description="CARD" evidence="6">
    <location>
        <begin position="102"/>
        <end position="190"/>
    </location>
</feature>
<reference evidence="8" key="3">
    <citation type="submission" date="2025-08" db="UniProtKB">
        <authorList>
            <consortium name="Ensembl"/>
        </authorList>
    </citation>
    <scope>IDENTIFICATION</scope>
    <source>
        <strain evidence="8">HNI</strain>
    </source>
</reference>
<dbReference type="InterPro" id="IPR011029">
    <property type="entry name" value="DEATH-like_dom_sf"/>
</dbReference>
<dbReference type="InterPro" id="IPR001315">
    <property type="entry name" value="CARD"/>
</dbReference>
<dbReference type="InterPro" id="IPR004020">
    <property type="entry name" value="DAPIN"/>
</dbReference>
<comment type="subcellular location">
    <subcellularLocation>
        <location evidence="1">Cytoplasm</location>
        <location evidence="1">Cytosol</location>
    </subcellularLocation>
</comment>
<dbReference type="Pfam" id="PF02758">
    <property type="entry name" value="PYRIN"/>
    <property type="match status" value="1"/>
</dbReference>
<evidence type="ECO:0000256" key="4">
    <source>
        <dbReference type="ARBA" id="ARBA00022859"/>
    </source>
</evidence>
<reference evidence="8" key="4">
    <citation type="submission" date="2025-09" db="UniProtKB">
        <authorList>
            <consortium name="Ensembl"/>
        </authorList>
    </citation>
    <scope>IDENTIFICATION</scope>
    <source>
        <strain evidence="8">HNI</strain>
    </source>
</reference>
<dbReference type="InterPro" id="IPR051249">
    <property type="entry name" value="NLRP_Inflammasome"/>
</dbReference>
<evidence type="ECO:0000256" key="3">
    <source>
        <dbReference type="ARBA" id="ARBA00022588"/>
    </source>
</evidence>
<keyword evidence="2" id="KW-0963">Cytoplasm</keyword>
<evidence type="ECO:0000256" key="1">
    <source>
        <dbReference type="ARBA" id="ARBA00004514"/>
    </source>
</evidence>